<dbReference type="EMBL" id="WBJZ01000010">
    <property type="protein sequence ID" value="KAB1656815.1"/>
    <property type="molecule type" value="Genomic_DNA"/>
</dbReference>
<comment type="caution">
    <text evidence="1">The sequence shown here is derived from an EMBL/GenBank/DDBJ whole genome shotgun (WGS) entry which is preliminary data.</text>
</comment>
<organism evidence="1 2">
    <name type="scientific">Pseudoclavibacter chungangensis</name>
    <dbReference type="NCBI Taxonomy" id="587635"/>
    <lineage>
        <taxon>Bacteria</taxon>
        <taxon>Bacillati</taxon>
        <taxon>Actinomycetota</taxon>
        <taxon>Actinomycetes</taxon>
        <taxon>Micrococcales</taxon>
        <taxon>Microbacteriaceae</taxon>
        <taxon>Pseudoclavibacter</taxon>
    </lineage>
</organism>
<gene>
    <name evidence="1" type="ORF">F8O01_09150</name>
</gene>
<dbReference type="AlphaFoldDB" id="A0A7J5BRD0"/>
<dbReference type="OrthoDB" id="3173471at2"/>
<dbReference type="Proteomes" id="UP000467240">
    <property type="component" value="Unassembled WGS sequence"/>
</dbReference>
<dbReference type="InterPro" id="IPR011335">
    <property type="entry name" value="Restrct_endonuc-II-like"/>
</dbReference>
<name>A0A7J5BRD0_9MICO</name>
<dbReference type="RefSeq" id="WP_158040567.1">
    <property type="nucleotide sequence ID" value="NZ_JACCFV010000001.1"/>
</dbReference>
<evidence type="ECO:0008006" key="3">
    <source>
        <dbReference type="Google" id="ProtNLM"/>
    </source>
</evidence>
<sequence>MNARIELPDQYRDAPFRYRDARAGGLSAARLRRDDLDHPHRGVRSRAPVLDHEDLCRAFVPRMRPWHAIAGVSAALVWGLPLPPRWSSPQAVVVAVPEDRHPPTGAAVRGLRLRRTLWDRVVVSGVPVLPPLATWATLARVLTVDELLVVADALLTSADNYPALRVDRPHATADELLAFTAALRNATGASALRVAAGRARAGVESPMESELRGRLLAAGFPEPEINGEIEEQGTVLARGDLVFRDARVVVEYEGDEHRSSVERFRSDIGRVRRLRAAGWHVVRVTIADLRAPEQTYLRELARELAIASVGDAPSHA</sequence>
<accession>A0A7J5BRD0</accession>
<evidence type="ECO:0000313" key="1">
    <source>
        <dbReference type="EMBL" id="KAB1656815.1"/>
    </source>
</evidence>
<dbReference type="SUPFAM" id="SSF52980">
    <property type="entry name" value="Restriction endonuclease-like"/>
    <property type="match status" value="1"/>
</dbReference>
<keyword evidence="2" id="KW-1185">Reference proteome</keyword>
<evidence type="ECO:0000313" key="2">
    <source>
        <dbReference type="Proteomes" id="UP000467240"/>
    </source>
</evidence>
<reference evidence="1 2" key="1">
    <citation type="submission" date="2019-09" db="EMBL/GenBank/DDBJ databases">
        <title>Phylogeny of genus Pseudoclavibacter and closely related genus.</title>
        <authorList>
            <person name="Li Y."/>
        </authorList>
    </citation>
    <scope>NUCLEOTIDE SEQUENCE [LARGE SCALE GENOMIC DNA]</scope>
    <source>
        <strain evidence="1 2">DSM 23821</strain>
    </source>
</reference>
<protein>
    <recommendedName>
        <fullName evidence="3">DUF559 domain-containing protein</fullName>
    </recommendedName>
</protein>
<proteinExistence type="predicted"/>